<protein>
    <recommendedName>
        <fullName evidence="1">GP-PDE domain-containing protein</fullName>
    </recommendedName>
</protein>
<organism evidence="2 3">
    <name type="scientific">Sphingobacterium haloxyli</name>
    <dbReference type="NCBI Taxonomy" id="2100533"/>
    <lineage>
        <taxon>Bacteria</taxon>
        <taxon>Pseudomonadati</taxon>
        <taxon>Bacteroidota</taxon>
        <taxon>Sphingobacteriia</taxon>
        <taxon>Sphingobacteriales</taxon>
        <taxon>Sphingobacteriaceae</taxon>
        <taxon>Sphingobacterium</taxon>
    </lineage>
</organism>
<gene>
    <name evidence="2" type="ORF">C5745_07640</name>
</gene>
<dbReference type="Proteomes" id="UP000239711">
    <property type="component" value="Unassembled WGS sequence"/>
</dbReference>
<dbReference type="GO" id="GO:0006629">
    <property type="term" value="P:lipid metabolic process"/>
    <property type="evidence" value="ECO:0007669"/>
    <property type="project" value="InterPro"/>
</dbReference>
<dbReference type="SUPFAM" id="SSF51695">
    <property type="entry name" value="PLC-like phosphodiesterases"/>
    <property type="match status" value="1"/>
</dbReference>
<evidence type="ECO:0000259" key="1">
    <source>
        <dbReference type="PROSITE" id="PS51704"/>
    </source>
</evidence>
<dbReference type="CDD" id="cd08566">
    <property type="entry name" value="GDPD_AtGDE_like"/>
    <property type="match status" value="1"/>
</dbReference>
<accession>A0A2S9J5F8</accession>
<dbReference type="InterPro" id="IPR017946">
    <property type="entry name" value="PLC-like_Pdiesterase_TIM-brl"/>
</dbReference>
<proteinExistence type="predicted"/>
<dbReference type="PANTHER" id="PTHR46211:SF14">
    <property type="entry name" value="GLYCEROPHOSPHODIESTER PHOSPHODIESTERASE"/>
    <property type="match status" value="1"/>
</dbReference>
<evidence type="ECO:0000313" key="2">
    <source>
        <dbReference type="EMBL" id="PRD47997.1"/>
    </source>
</evidence>
<dbReference type="GO" id="GO:0008081">
    <property type="term" value="F:phosphoric diester hydrolase activity"/>
    <property type="evidence" value="ECO:0007669"/>
    <property type="project" value="InterPro"/>
</dbReference>
<dbReference type="EMBL" id="PVBQ01000005">
    <property type="protein sequence ID" value="PRD47997.1"/>
    <property type="molecule type" value="Genomic_DNA"/>
</dbReference>
<dbReference type="Gene3D" id="3.20.20.190">
    <property type="entry name" value="Phosphatidylinositol (PI) phosphodiesterase"/>
    <property type="match status" value="1"/>
</dbReference>
<dbReference type="AlphaFoldDB" id="A0A2S9J5F8"/>
<dbReference type="Pfam" id="PF03009">
    <property type="entry name" value="GDPD"/>
    <property type="match status" value="1"/>
</dbReference>
<reference evidence="2 3" key="1">
    <citation type="submission" date="2018-02" db="EMBL/GenBank/DDBJ databases">
        <title>The draft genome of Sphingobacterium sp. 5JN-11.</title>
        <authorList>
            <person name="Liu L."/>
            <person name="Li L."/>
            <person name="Liang L."/>
            <person name="Zhang X."/>
            <person name="Wang T."/>
        </authorList>
    </citation>
    <scope>NUCLEOTIDE SEQUENCE [LARGE SCALE GENOMIC DNA]</scope>
    <source>
        <strain evidence="2 3">5JN-11</strain>
    </source>
</reference>
<dbReference type="PANTHER" id="PTHR46211">
    <property type="entry name" value="GLYCEROPHOSPHORYL DIESTER PHOSPHODIESTERASE"/>
    <property type="match status" value="1"/>
</dbReference>
<evidence type="ECO:0000313" key="3">
    <source>
        <dbReference type="Proteomes" id="UP000239711"/>
    </source>
</evidence>
<dbReference type="OrthoDB" id="384721at2"/>
<keyword evidence="3" id="KW-1185">Reference proteome</keyword>
<comment type="caution">
    <text evidence="2">The sequence shown here is derived from an EMBL/GenBank/DDBJ whole genome shotgun (WGS) entry which is preliminary data.</text>
</comment>
<sequence length="363" mass="41395">MFDPVHPCNDGTAPKDIEAIWTDLKSLPAGVSSNTVDLKYAAHRGFWGDNLGAGPVENTDPAIQAALPYTKIIESDVTITKDGVVVVSHDYNLQRLTNYHGPDPDNTFIYDLNYDQIKDLRLRKRNFDVTDFKFIRLEDLIGYMIEHKTVLTIDIKERAQRRNPITGACTAACDVNRAKRDQGWVQIFEKILDAAEAQDAWGYLAIKTPLTINRIKSLLPAEKWPLMGKVLYFPVIQPGASVNAAVEVINDWYNNGPDYLMGFETNFKTSSDPVMHSFSIAGKSYDNILHYVVSRVRLRPGMYPEEPMGPKGIVDRYAQWLFKDMRRDYRGDHIWLMSLPYFPVSILTTDRPDIWKDVKGLYQ</sequence>
<dbReference type="PROSITE" id="PS51704">
    <property type="entry name" value="GP_PDE"/>
    <property type="match status" value="1"/>
</dbReference>
<dbReference type="InterPro" id="IPR030395">
    <property type="entry name" value="GP_PDE_dom"/>
</dbReference>
<feature type="domain" description="GP-PDE" evidence="1">
    <location>
        <begin position="38"/>
        <end position="280"/>
    </location>
</feature>
<name>A0A2S9J5F8_9SPHI</name>